<evidence type="ECO:0000256" key="3">
    <source>
        <dbReference type="ARBA" id="ARBA00022989"/>
    </source>
</evidence>
<dbReference type="Pfam" id="PF00083">
    <property type="entry name" value="Sugar_tr"/>
    <property type="match status" value="1"/>
</dbReference>
<dbReference type="GO" id="GO:0022857">
    <property type="term" value="F:transmembrane transporter activity"/>
    <property type="evidence" value="ECO:0007669"/>
    <property type="project" value="InterPro"/>
</dbReference>
<keyword evidence="8" id="KW-1185">Reference proteome</keyword>
<dbReference type="InterPro" id="IPR036259">
    <property type="entry name" value="MFS_trans_sf"/>
</dbReference>
<feature type="transmembrane region" description="Helical" evidence="5">
    <location>
        <begin position="200"/>
        <end position="221"/>
    </location>
</feature>
<feature type="transmembrane region" description="Helical" evidence="5">
    <location>
        <begin position="493"/>
        <end position="510"/>
    </location>
</feature>
<dbReference type="SUPFAM" id="SSF103473">
    <property type="entry name" value="MFS general substrate transporter"/>
    <property type="match status" value="1"/>
</dbReference>
<sequence length="530" mass="59168">MLFDAILKEIGEFGPWQIILYGLLGLVGIPTGFQNMGITFLGGDMDHWCHVPELANLSDDLQRYISVPNTDGEPHTYSQCYMYHLNYSGYSTKEFLRWNRSAHVDTNTPTKKCNSWQYDQSVFTSTYVSAMDLVCDRAWMVSLIQTIYMTGFLSGCIGFGQLSDRIGRKKTLVISLACETVFATAGIFACNYVLCVVFRFLVGAAAAGAFTTIFVFSMEIIGPKYRVSTGIMVQLWFAVGLMILPLAAYFVRDHVHLQWLMAMTPVLMVIYAFFIPESPRWLVSQGRDDEAREILSRTAKFNKKELPYLLDLHDNRAQVKVDDSTNSPSLLNLLQTPNLRKITLAMWWAWFVTSMVYYGLALGVNLIGGNIFVNSFMSGAIEIPSYIMVIPIMNRVGRRWTAIGSLVAAGLSCFVCIALFDRPGLYTVLVVFSMCGKFFIAATFAVIYVYAAELFPTVVRQVGVGSSSMCARIGGLIQPQFGRLTIFWGPMPFLLYGITAVTASLSTLILPETLNETLPDTLEDGEDFGR</sequence>
<dbReference type="PROSITE" id="PS50850">
    <property type="entry name" value="MFS"/>
    <property type="match status" value="1"/>
</dbReference>
<dbReference type="AlphaFoldDB" id="A0AAD9NN49"/>
<feature type="transmembrane region" description="Helical" evidence="5">
    <location>
        <begin position="400"/>
        <end position="420"/>
    </location>
</feature>
<evidence type="ECO:0000256" key="4">
    <source>
        <dbReference type="ARBA" id="ARBA00023136"/>
    </source>
</evidence>
<dbReference type="Gene3D" id="1.20.1250.20">
    <property type="entry name" value="MFS general substrate transporter like domains"/>
    <property type="match status" value="1"/>
</dbReference>
<feature type="transmembrane region" description="Helical" evidence="5">
    <location>
        <begin position="426"/>
        <end position="451"/>
    </location>
</feature>
<feature type="transmembrane region" description="Helical" evidence="5">
    <location>
        <begin position="172"/>
        <end position="194"/>
    </location>
</feature>
<feature type="domain" description="Major facilitator superfamily (MFS) profile" evidence="6">
    <location>
        <begin position="86"/>
        <end position="515"/>
    </location>
</feature>
<evidence type="ECO:0000256" key="5">
    <source>
        <dbReference type="SAM" id="Phobius"/>
    </source>
</evidence>
<feature type="transmembrane region" description="Helical" evidence="5">
    <location>
        <begin position="257"/>
        <end position="275"/>
    </location>
</feature>
<dbReference type="InterPro" id="IPR005828">
    <property type="entry name" value="MFS_sugar_transport-like"/>
</dbReference>
<evidence type="ECO:0000313" key="7">
    <source>
        <dbReference type="EMBL" id="KAK2176140.1"/>
    </source>
</evidence>
<evidence type="ECO:0000256" key="2">
    <source>
        <dbReference type="ARBA" id="ARBA00022692"/>
    </source>
</evidence>
<gene>
    <name evidence="7" type="ORF">NP493_680g00020</name>
</gene>
<feature type="transmembrane region" description="Helical" evidence="5">
    <location>
        <begin position="366"/>
        <end position="388"/>
    </location>
</feature>
<dbReference type="InterPro" id="IPR020846">
    <property type="entry name" value="MFS_dom"/>
</dbReference>
<evidence type="ECO:0000313" key="8">
    <source>
        <dbReference type="Proteomes" id="UP001209878"/>
    </source>
</evidence>
<dbReference type="Proteomes" id="UP001209878">
    <property type="component" value="Unassembled WGS sequence"/>
</dbReference>
<accession>A0AAD9NN49</accession>
<feature type="transmembrane region" description="Helical" evidence="5">
    <location>
        <begin position="342"/>
        <end position="360"/>
    </location>
</feature>
<dbReference type="EMBL" id="JAODUO010000680">
    <property type="protein sequence ID" value="KAK2176140.1"/>
    <property type="molecule type" value="Genomic_DNA"/>
</dbReference>
<dbReference type="GO" id="GO:0016020">
    <property type="term" value="C:membrane"/>
    <property type="evidence" value="ECO:0007669"/>
    <property type="project" value="UniProtKB-SubCell"/>
</dbReference>
<reference evidence="7" key="1">
    <citation type="journal article" date="2023" name="Mol. Biol. Evol.">
        <title>Third-Generation Sequencing Reveals the Adaptive Role of the Epigenome in Three Deep-Sea Polychaetes.</title>
        <authorList>
            <person name="Perez M."/>
            <person name="Aroh O."/>
            <person name="Sun Y."/>
            <person name="Lan Y."/>
            <person name="Juniper S.K."/>
            <person name="Young C.R."/>
            <person name="Angers B."/>
            <person name="Qian P.Y."/>
        </authorList>
    </citation>
    <scope>NUCLEOTIDE SEQUENCE</scope>
    <source>
        <strain evidence="7">R07B-5</strain>
    </source>
</reference>
<organism evidence="7 8">
    <name type="scientific">Ridgeia piscesae</name>
    <name type="common">Tubeworm</name>
    <dbReference type="NCBI Taxonomy" id="27915"/>
    <lineage>
        <taxon>Eukaryota</taxon>
        <taxon>Metazoa</taxon>
        <taxon>Spiralia</taxon>
        <taxon>Lophotrochozoa</taxon>
        <taxon>Annelida</taxon>
        <taxon>Polychaeta</taxon>
        <taxon>Sedentaria</taxon>
        <taxon>Canalipalpata</taxon>
        <taxon>Sabellida</taxon>
        <taxon>Siboglinidae</taxon>
        <taxon>Ridgeia</taxon>
    </lineage>
</organism>
<keyword evidence="4 5" id="KW-0472">Membrane</keyword>
<comment type="caution">
    <text evidence="7">The sequence shown here is derived from an EMBL/GenBank/DDBJ whole genome shotgun (WGS) entry which is preliminary data.</text>
</comment>
<feature type="transmembrane region" description="Helical" evidence="5">
    <location>
        <begin position="138"/>
        <end position="160"/>
    </location>
</feature>
<name>A0AAD9NN49_RIDPI</name>
<comment type="subcellular location">
    <subcellularLocation>
        <location evidence="1">Membrane</location>
        <topology evidence="1">Multi-pass membrane protein</topology>
    </subcellularLocation>
</comment>
<protein>
    <recommendedName>
        <fullName evidence="6">Major facilitator superfamily (MFS) profile domain-containing protein</fullName>
    </recommendedName>
</protein>
<evidence type="ECO:0000259" key="6">
    <source>
        <dbReference type="PROSITE" id="PS50850"/>
    </source>
</evidence>
<evidence type="ECO:0000256" key="1">
    <source>
        <dbReference type="ARBA" id="ARBA00004141"/>
    </source>
</evidence>
<proteinExistence type="predicted"/>
<dbReference type="PANTHER" id="PTHR24064">
    <property type="entry name" value="SOLUTE CARRIER FAMILY 22 MEMBER"/>
    <property type="match status" value="1"/>
</dbReference>
<keyword evidence="2 5" id="KW-0812">Transmembrane</keyword>
<keyword evidence="3 5" id="KW-1133">Transmembrane helix</keyword>
<dbReference type="CDD" id="cd17317">
    <property type="entry name" value="MFS_SLC22"/>
    <property type="match status" value="1"/>
</dbReference>
<feature type="transmembrane region" description="Helical" evidence="5">
    <location>
        <begin position="233"/>
        <end position="251"/>
    </location>
</feature>